<evidence type="ECO:0000313" key="1">
    <source>
        <dbReference type="EMBL" id="KFD44720.1"/>
    </source>
</evidence>
<dbReference type="Proteomes" id="UP000030764">
    <property type="component" value="Unassembled WGS sequence"/>
</dbReference>
<feature type="non-terminal residue" evidence="1">
    <location>
        <position position="19"/>
    </location>
</feature>
<accession>A0A085LIC4</accession>
<dbReference type="AlphaFoldDB" id="A0A085LIC4"/>
<name>A0A085LIC4_9BILA</name>
<dbReference type="EMBL" id="KL365253">
    <property type="protein sequence ID" value="KFD44720.1"/>
    <property type="molecule type" value="Genomic_DNA"/>
</dbReference>
<evidence type="ECO:0000313" key="2">
    <source>
        <dbReference type="Proteomes" id="UP000030764"/>
    </source>
</evidence>
<proteinExistence type="predicted"/>
<gene>
    <name evidence="1" type="ORF">M513_14403</name>
</gene>
<sequence>AYLYGIWNNKRIVIYDTLL</sequence>
<feature type="non-terminal residue" evidence="1">
    <location>
        <position position="1"/>
    </location>
</feature>
<keyword evidence="2" id="KW-1185">Reference proteome</keyword>
<reference evidence="1 2" key="1">
    <citation type="journal article" date="2014" name="Nat. Genet.">
        <title>Genome and transcriptome of the porcine whipworm Trichuris suis.</title>
        <authorList>
            <person name="Jex A.R."/>
            <person name="Nejsum P."/>
            <person name="Schwarz E.M."/>
            <person name="Hu L."/>
            <person name="Young N.D."/>
            <person name="Hall R.S."/>
            <person name="Korhonen P.K."/>
            <person name="Liao S."/>
            <person name="Thamsborg S."/>
            <person name="Xia J."/>
            <person name="Xu P."/>
            <person name="Wang S."/>
            <person name="Scheerlinck J.P."/>
            <person name="Hofmann A."/>
            <person name="Sternberg P.W."/>
            <person name="Wang J."/>
            <person name="Gasser R.B."/>
        </authorList>
    </citation>
    <scope>NUCLEOTIDE SEQUENCE [LARGE SCALE GENOMIC DNA]</scope>
    <source>
        <strain evidence="1">DCEP-RM93M</strain>
    </source>
</reference>
<protein>
    <submittedName>
        <fullName evidence="1">Uncharacterized protein</fullName>
    </submittedName>
</protein>
<organism evidence="1 2">
    <name type="scientific">Trichuris suis</name>
    <name type="common">pig whipworm</name>
    <dbReference type="NCBI Taxonomy" id="68888"/>
    <lineage>
        <taxon>Eukaryota</taxon>
        <taxon>Metazoa</taxon>
        <taxon>Ecdysozoa</taxon>
        <taxon>Nematoda</taxon>
        <taxon>Enoplea</taxon>
        <taxon>Dorylaimia</taxon>
        <taxon>Trichinellida</taxon>
        <taxon>Trichuridae</taxon>
        <taxon>Trichuris</taxon>
    </lineage>
</organism>
<dbReference type="Gene3D" id="3.30.2010.10">
    <property type="entry name" value="Metalloproteases ('zincins'), catalytic domain"/>
    <property type="match status" value="1"/>
</dbReference>